<feature type="compositionally biased region" description="Basic residues" evidence="1">
    <location>
        <begin position="365"/>
        <end position="375"/>
    </location>
</feature>
<evidence type="ECO:0000313" key="3">
    <source>
        <dbReference type="Proteomes" id="UP001218218"/>
    </source>
</evidence>
<keyword evidence="3" id="KW-1185">Reference proteome</keyword>
<reference evidence="2" key="1">
    <citation type="submission" date="2023-03" db="EMBL/GenBank/DDBJ databases">
        <title>Massive genome expansion in bonnet fungi (Mycena s.s.) driven by repeated elements and novel gene families across ecological guilds.</title>
        <authorList>
            <consortium name="Lawrence Berkeley National Laboratory"/>
            <person name="Harder C.B."/>
            <person name="Miyauchi S."/>
            <person name="Viragh M."/>
            <person name="Kuo A."/>
            <person name="Thoen E."/>
            <person name="Andreopoulos B."/>
            <person name="Lu D."/>
            <person name="Skrede I."/>
            <person name="Drula E."/>
            <person name="Henrissat B."/>
            <person name="Morin E."/>
            <person name="Kohler A."/>
            <person name="Barry K."/>
            <person name="LaButti K."/>
            <person name="Morin E."/>
            <person name="Salamov A."/>
            <person name="Lipzen A."/>
            <person name="Mereny Z."/>
            <person name="Hegedus B."/>
            <person name="Baldrian P."/>
            <person name="Stursova M."/>
            <person name="Weitz H."/>
            <person name="Taylor A."/>
            <person name="Grigoriev I.V."/>
            <person name="Nagy L.G."/>
            <person name="Martin F."/>
            <person name="Kauserud H."/>
        </authorList>
    </citation>
    <scope>NUCLEOTIDE SEQUENCE</scope>
    <source>
        <strain evidence="2">CBHHK002</strain>
    </source>
</reference>
<comment type="caution">
    <text evidence="2">The sequence shown here is derived from an EMBL/GenBank/DDBJ whole genome shotgun (WGS) entry which is preliminary data.</text>
</comment>
<evidence type="ECO:0000256" key="1">
    <source>
        <dbReference type="SAM" id="MobiDB-lite"/>
    </source>
</evidence>
<name>A0AAD7AUV1_9AGAR</name>
<feature type="compositionally biased region" description="Polar residues" evidence="1">
    <location>
        <begin position="11"/>
        <end position="22"/>
    </location>
</feature>
<feature type="region of interest" description="Disordered" evidence="1">
    <location>
        <begin position="1"/>
        <end position="59"/>
    </location>
</feature>
<feature type="compositionally biased region" description="Pro residues" evidence="1">
    <location>
        <begin position="546"/>
        <end position="555"/>
    </location>
</feature>
<evidence type="ECO:0000313" key="2">
    <source>
        <dbReference type="EMBL" id="KAJ7368461.1"/>
    </source>
</evidence>
<dbReference type="EMBL" id="JARIHO010000001">
    <property type="protein sequence ID" value="KAJ7368461.1"/>
    <property type="molecule type" value="Genomic_DNA"/>
</dbReference>
<feature type="region of interest" description="Disordered" evidence="1">
    <location>
        <begin position="355"/>
        <end position="375"/>
    </location>
</feature>
<feature type="region of interest" description="Disordered" evidence="1">
    <location>
        <begin position="190"/>
        <end position="244"/>
    </location>
</feature>
<organism evidence="2 3">
    <name type="scientific">Mycena albidolilacea</name>
    <dbReference type="NCBI Taxonomy" id="1033008"/>
    <lineage>
        <taxon>Eukaryota</taxon>
        <taxon>Fungi</taxon>
        <taxon>Dikarya</taxon>
        <taxon>Basidiomycota</taxon>
        <taxon>Agaricomycotina</taxon>
        <taxon>Agaricomycetes</taxon>
        <taxon>Agaricomycetidae</taxon>
        <taxon>Agaricales</taxon>
        <taxon>Marasmiineae</taxon>
        <taxon>Mycenaceae</taxon>
        <taxon>Mycena</taxon>
    </lineage>
</organism>
<proteinExistence type="predicted"/>
<dbReference type="Proteomes" id="UP001218218">
    <property type="component" value="Unassembled WGS sequence"/>
</dbReference>
<feature type="region of interest" description="Disordered" evidence="1">
    <location>
        <begin position="136"/>
        <end position="178"/>
    </location>
</feature>
<gene>
    <name evidence="2" type="ORF">DFH08DRAFT_762339</name>
</gene>
<accession>A0AAD7AUV1</accession>
<feature type="compositionally biased region" description="Basic and acidic residues" evidence="1">
    <location>
        <begin position="355"/>
        <end position="364"/>
    </location>
</feature>
<sequence>MSELSDALNPHASTRPRNSASAYPTPALQPAQPPYIPHRSELELAISEPPPRTRPNPSSGAITAVQELVALVASTKQTKQAQEIERTRRLAWEQEQEAKYVQRQAEMERQILDMRNEIDHLRSLVSANQSPVFTPYTGSPYNGSPAIANLQHPRPTSPISPVSQPSSHSQQFVQGSSTLSDALQYSPAVPRLVTPSPSLHDSEIASSSSRRKRRRSVLSSEDGSASDTSSECSRPRRTDHHDKRILTVQRAIRAHILLCMDLPNDKHLPLSHTEGAPLEPPAPVRFVWDKTTKQSAHNGRMKLRVLEDFRARRRLYKHVPDKEFSKKVVDAAFEQAFTTFRQKFRCARDEGAAARHREREDAKARKARHVARRKTKLSNRADARIKLDDAFEHVTFDGAMQLECMSSEESDFDTDAAGVDLSAYPRGSGPLQTRGYGWRSARLLRFYALLDETDAADASARPKRGVGRRERVLGPHKDRDGEGFGMLPPRGVAGWMVSRQWVIAAQAEFPDVENALRGVVVDDEAPERLLAELGPETDGEEEDVLQPPPPLPPPVHHYSTSSLNCALS</sequence>
<feature type="region of interest" description="Disordered" evidence="1">
    <location>
        <begin position="531"/>
        <end position="568"/>
    </location>
</feature>
<feature type="compositionally biased region" description="Low complexity" evidence="1">
    <location>
        <begin position="217"/>
        <end position="231"/>
    </location>
</feature>
<dbReference type="AlphaFoldDB" id="A0AAD7AUV1"/>
<feature type="compositionally biased region" description="Basic and acidic residues" evidence="1">
    <location>
        <begin position="233"/>
        <end position="244"/>
    </location>
</feature>
<feature type="compositionally biased region" description="Polar residues" evidence="1">
    <location>
        <begin position="558"/>
        <end position="568"/>
    </location>
</feature>
<feature type="compositionally biased region" description="Acidic residues" evidence="1">
    <location>
        <begin position="535"/>
        <end position="544"/>
    </location>
</feature>
<feature type="compositionally biased region" description="Low complexity" evidence="1">
    <location>
        <begin position="157"/>
        <end position="174"/>
    </location>
</feature>
<protein>
    <submittedName>
        <fullName evidence="2">Uncharacterized protein</fullName>
    </submittedName>
</protein>